<keyword evidence="1" id="KW-0812">Transmembrane</keyword>
<reference evidence="2 3" key="1">
    <citation type="submission" date="2018-06" db="EMBL/GenBank/DDBJ databases">
        <authorList>
            <consortium name="Pathogen Informatics"/>
            <person name="Doyle S."/>
        </authorList>
    </citation>
    <scope>NUCLEOTIDE SEQUENCE [LARGE SCALE GENOMIC DNA]</scope>
    <source>
        <strain evidence="2 3">NCTC13184</strain>
    </source>
</reference>
<sequence length="392" mass="42134">MSDALEMTTAKRRSPLRVLSRLLIPALMFQAVAHGGAYATGREVIEFGAVYGGLGWTAGVAMAATGTLLAYLVYETARRWRLFDYRAMTQHLIGRWYWLFDLIYIPFAIAIIAVLSSAAGNMLLDTLSLPYWGGVSVIIVVTAVVVFAGAGFVERFNSVGTVALMCAYAAFSILVITTHVEQIDSVLAGNDHSLKPHGTLLDAALLGAVYVGLGFVVYPSTLMTVRHLHTRRDSAVSAIFTGALYVVPWFLAYFALMGFYPAGSVFDAPVPWLEMLRDQPRWVTVVYGVVVGWTLVAASVGLVQSIVQRVDSNLADLGRSTMKPSMRVGITAAALLFGALLSAIGIVDLIAVGYMIGAIALIVVFGIPLFIKGARYLMPGGPDRVTVGEELS</sequence>
<keyword evidence="1" id="KW-1133">Transmembrane helix</keyword>
<feature type="transmembrane region" description="Helical" evidence="1">
    <location>
        <begin position="239"/>
        <end position="262"/>
    </location>
</feature>
<organism evidence="2 3">
    <name type="scientific">Nocardia africana</name>
    <dbReference type="NCBI Taxonomy" id="134964"/>
    <lineage>
        <taxon>Bacteria</taxon>
        <taxon>Bacillati</taxon>
        <taxon>Actinomycetota</taxon>
        <taxon>Actinomycetes</taxon>
        <taxon>Mycobacteriales</taxon>
        <taxon>Nocardiaceae</taxon>
        <taxon>Nocardia</taxon>
    </lineage>
</organism>
<dbReference type="AlphaFoldDB" id="A0A378WUS0"/>
<feature type="transmembrane region" description="Helical" evidence="1">
    <location>
        <begin position="159"/>
        <end position="180"/>
    </location>
</feature>
<feature type="transmembrane region" description="Helical" evidence="1">
    <location>
        <begin position="95"/>
        <end position="119"/>
    </location>
</feature>
<proteinExistence type="predicted"/>
<dbReference type="InterPro" id="IPR038728">
    <property type="entry name" value="YkvI-like"/>
</dbReference>
<feature type="transmembrane region" description="Helical" evidence="1">
    <location>
        <begin position="352"/>
        <end position="371"/>
    </location>
</feature>
<dbReference type="PANTHER" id="PTHR37814:SF1">
    <property type="entry name" value="MEMBRANE PROTEIN"/>
    <property type="match status" value="1"/>
</dbReference>
<evidence type="ECO:0000313" key="3">
    <source>
        <dbReference type="Proteomes" id="UP000255082"/>
    </source>
</evidence>
<keyword evidence="1" id="KW-0472">Membrane</keyword>
<dbReference type="PANTHER" id="PTHR37814">
    <property type="entry name" value="CONSERVED MEMBRANE PROTEIN"/>
    <property type="match status" value="1"/>
</dbReference>
<evidence type="ECO:0000256" key="1">
    <source>
        <dbReference type="SAM" id="Phobius"/>
    </source>
</evidence>
<feature type="transmembrane region" description="Helical" evidence="1">
    <location>
        <begin position="200"/>
        <end position="218"/>
    </location>
</feature>
<feature type="transmembrane region" description="Helical" evidence="1">
    <location>
        <begin position="131"/>
        <end position="152"/>
    </location>
</feature>
<feature type="transmembrane region" description="Helical" evidence="1">
    <location>
        <begin position="282"/>
        <end position="307"/>
    </location>
</feature>
<gene>
    <name evidence="2" type="ORF">NCTC13184_03421</name>
</gene>
<dbReference type="Proteomes" id="UP000255082">
    <property type="component" value="Unassembled WGS sequence"/>
</dbReference>
<evidence type="ECO:0000313" key="2">
    <source>
        <dbReference type="EMBL" id="SUA44899.1"/>
    </source>
</evidence>
<feature type="transmembrane region" description="Helical" evidence="1">
    <location>
        <begin position="328"/>
        <end position="346"/>
    </location>
</feature>
<dbReference type="EMBL" id="UGRU01000001">
    <property type="protein sequence ID" value="SUA44899.1"/>
    <property type="molecule type" value="Genomic_DNA"/>
</dbReference>
<feature type="transmembrane region" description="Helical" evidence="1">
    <location>
        <begin position="51"/>
        <end position="74"/>
    </location>
</feature>
<name>A0A378WUS0_9NOCA</name>
<accession>A0A378WUS0</accession>
<protein>
    <submittedName>
        <fullName evidence="2">Uncharacterized membrane protein</fullName>
    </submittedName>
</protein>
<dbReference type="RefSeq" id="WP_167355021.1">
    <property type="nucleotide sequence ID" value="NZ_JAJFOE010000001.1"/>
</dbReference>